<comment type="similarity">
    <text evidence="2">Belongs to the oligopeptide OPT transporter family.</text>
</comment>
<evidence type="ECO:0000256" key="2">
    <source>
        <dbReference type="ARBA" id="ARBA00008807"/>
    </source>
</evidence>
<keyword evidence="8 10" id="KW-0472">Membrane</keyword>
<reference evidence="11 12" key="1">
    <citation type="journal article" date="2020" name="ISME J.">
        <title>Uncovering the hidden diversity of litter-decomposition mechanisms in mushroom-forming fungi.</title>
        <authorList>
            <person name="Floudas D."/>
            <person name="Bentzer J."/>
            <person name="Ahren D."/>
            <person name="Johansson T."/>
            <person name="Persson P."/>
            <person name="Tunlid A."/>
        </authorList>
    </citation>
    <scope>NUCLEOTIDE SEQUENCE [LARGE SCALE GENOMIC DNA]</scope>
    <source>
        <strain evidence="11 12">CBS 101986</strain>
    </source>
</reference>
<evidence type="ECO:0000313" key="11">
    <source>
        <dbReference type="EMBL" id="KAF5310059.1"/>
    </source>
</evidence>
<keyword evidence="12" id="KW-1185">Reference proteome</keyword>
<feature type="transmembrane region" description="Helical" evidence="10">
    <location>
        <begin position="1108"/>
        <end position="1130"/>
    </location>
</feature>
<accession>A0A8H5ASE5</accession>
<feature type="transmembrane region" description="Helical" evidence="10">
    <location>
        <begin position="515"/>
        <end position="535"/>
    </location>
</feature>
<keyword evidence="5" id="KW-0571">Peptide transport</keyword>
<protein>
    <submittedName>
        <fullName evidence="11">Uncharacterized protein</fullName>
    </submittedName>
</protein>
<comment type="subcellular location">
    <subcellularLocation>
        <location evidence="1">Membrane</location>
        <topology evidence="1">Multi-pass membrane protein</topology>
    </subcellularLocation>
</comment>
<dbReference type="GO" id="GO:0046873">
    <property type="term" value="F:metal ion transmembrane transporter activity"/>
    <property type="evidence" value="ECO:0007669"/>
    <property type="project" value="InterPro"/>
</dbReference>
<evidence type="ECO:0000256" key="9">
    <source>
        <dbReference type="SAM" id="MobiDB-lite"/>
    </source>
</evidence>
<dbReference type="Pfam" id="PF01544">
    <property type="entry name" value="CorA"/>
    <property type="match status" value="1"/>
</dbReference>
<dbReference type="NCBIfam" id="TIGR00728">
    <property type="entry name" value="OPT_sfam"/>
    <property type="match status" value="1"/>
</dbReference>
<dbReference type="AlphaFoldDB" id="A0A8H5ASE5"/>
<evidence type="ECO:0000256" key="4">
    <source>
        <dbReference type="ARBA" id="ARBA00022692"/>
    </source>
</evidence>
<gene>
    <name evidence="11" type="ORF">D9619_010581</name>
</gene>
<feature type="transmembrane region" description="Helical" evidence="10">
    <location>
        <begin position="90"/>
        <end position="110"/>
    </location>
</feature>
<evidence type="ECO:0000256" key="6">
    <source>
        <dbReference type="ARBA" id="ARBA00022927"/>
    </source>
</evidence>
<comment type="caution">
    <text evidence="11">The sequence shown here is derived from an EMBL/GenBank/DDBJ whole genome shotgun (WGS) entry which is preliminary data.</text>
</comment>
<evidence type="ECO:0000256" key="8">
    <source>
        <dbReference type="ARBA" id="ARBA00023136"/>
    </source>
</evidence>
<dbReference type="SUPFAM" id="SSF144083">
    <property type="entry name" value="Magnesium transport protein CorA, transmembrane region"/>
    <property type="match status" value="1"/>
</dbReference>
<dbReference type="GO" id="GO:0016020">
    <property type="term" value="C:membrane"/>
    <property type="evidence" value="ECO:0007669"/>
    <property type="project" value="UniProtKB-SubCell"/>
</dbReference>
<proteinExistence type="inferred from homology"/>
<keyword evidence="4 10" id="KW-0812">Transmembrane</keyword>
<evidence type="ECO:0000256" key="7">
    <source>
        <dbReference type="ARBA" id="ARBA00022989"/>
    </source>
</evidence>
<dbReference type="InterPro" id="IPR004813">
    <property type="entry name" value="OPT"/>
</dbReference>
<dbReference type="Pfam" id="PF03169">
    <property type="entry name" value="OPT"/>
    <property type="match status" value="1"/>
</dbReference>
<feature type="transmembrane region" description="Helical" evidence="10">
    <location>
        <begin position="1142"/>
        <end position="1161"/>
    </location>
</feature>
<dbReference type="InterPro" id="IPR045863">
    <property type="entry name" value="CorA_TM1_TM2"/>
</dbReference>
<dbReference type="Gene3D" id="1.20.58.340">
    <property type="entry name" value="Magnesium transport protein CorA, transmembrane region"/>
    <property type="match status" value="1"/>
</dbReference>
<sequence length="1249" mass="142026">MRPFDSKEDLAHEIVGVLDEADSYRMRDVEKPFDNHADSSSVYSGRGSETTSAFDPNYDSNSVFEDDSPYPEVRSAVANFDDPEMPVSTIRAWVLGLIWSVLLSGMNQFFYFRYPSVAIGGLVAQLLVFPVGRAWVRVCPNWAICGYPLNPGPFTIKEHVLVTIMATVGAQSAYANDIIAVQRVLYNKVSSFSYSWMLVMSTQLIGFSMGGIARRFLVTPPSMIWPNTLVSCALFNTLHSQQYAGIGPRDGITRERFFLYAFFGAATWCIVPGYLFQALSVFTWVCWIFPKNIKVNQIFGYHSGLGFSLLTLDWNQIAFIGSPLSTPWWAEANVMIGFFFFYWFLTPVLYYSNVWHSQYMPISSLTAYDNTGKTYDVKRVLTPDRSSLDVTAYNEYSPLYIPIAFAMSYGLSFLSITATITHGVYFISSTSLLRHYPTPYDAAMTECPRIVPAIIHFYRPVRLQLGRRMREQPDIHARLMSQYPQVPDWYYVVIFVITFIFACVCIQVWPTGMTIWALIIALLIASVYIIPIGMIQAITNRQVGLNVITELIIGFMIPGKPNAMMIFKTYGYVSMSQALQFSADFKLGHYMKIPPRPMFWSQVVATIIAGTVQLGVQSWMFTNIPLQYPLNGDIGKSTIQKWWGNTVYKGTLDWNSTSLLRLSDGAKFGRVPVAKHRHATPSGPWPWLDIDEEVDPTRIENPDSHLPLSAAACDHQQAPTHDVCWCKYPQSRYPNWTRNQQKTSGIRNVILNRAKENCTIQYLDVMKDSMFVNAGCTEVSPRTFDSHWRTIQQGRPPGVRVRALFVDGLSGPVLQMLGSRYNIEPFFFSSTIGWIPSRHQTNVVPDVSDHITITLPFVRSLANTQTEAVPQKGGLVIDTHTPLVLRSNKRLIVPDQLAVHMVRSPTSNTIISLHQNHEHRTTPAQAMYARVHATGRSVYWSKIFQDTSDPTFVFLSLLWYALYAWDEALEHLYNHISFIEGEVIHDTEMLLTRELHVIRAHLLHYESLLTNFRQSVEFVHATPNPSFMTPGVDEEAEERRHRRAVSMDQECSNLLVEIERLEKSRSMQDKRIKNVMDLGFSMLNIEDSRRNQKLTEAAMRDSAAIKQISYLTMAFIPASFVASVFGMNVVEINPDGLGTLGHYAAVALPLTAVTIWIIVAYQIQIKDPRAELLAETAPKQPNMIHTVDADEPTPPFYSMGIPDRQGPMTGYKRLDLWSRIWWPAVMVSTMMERRNSRREIQQTRRARRD</sequence>
<feature type="transmembrane region" description="Helical" evidence="10">
    <location>
        <begin position="332"/>
        <end position="351"/>
    </location>
</feature>
<dbReference type="PANTHER" id="PTHR22601">
    <property type="entry name" value="ISP4 LIKE PROTEIN"/>
    <property type="match status" value="1"/>
</dbReference>
<evidence type="ECO:0000256" key="3">
    <source>
        <dbReference type="ARBA" id="ARBA00022448"/>
    </source>
</evidence>
<evidence type="ECO:0000313" key="12">
    <source>
        <dbReference type="Proteomes" id="UP000567179"/>
    </source>
</evidence>
<dbReference type="GO" id="GO:0015031">
    <property type="term" value="P:protein transport"/>
    <property type="evidence" value="ECO:0007669"/>
    <property type="project" value="UniProtKB-KW"/>
</dbReference>
<evidence type="ECO:0000256" key="1">
    <source>
        <dbReference type="ARBA" id="ARBA00004141"/>
    </source>
</evidence>
<dbReference type="EMBL" id="JAACJJ010000058">
    <property type="protein sequence ID" value="KAF5310059.1"/>
    <property type="molecule type" value="Genomic_DNA"/>
</dbReference>
<evidence type="ECO:0000256" key="10">
    <source>
        <dbReference type="SAM" id="Phobius"/>
    </source>
</evidence>
<organism evidence="11 12">
    <name type="scientific">Psilocybe cf. subviscida</name>
    <dbReference type="NCBI Taxonomy" id="2480587"/>
    <lineage>
        <taxon>Eukaryota</taxon>
        <taxon>Fungi</taxon>
        <taxon>Dikarya</taxon>
        <taxon>Basidiomycota</taxon>
        <taxon>Agaricomycotina</taxon>
        <taxon>Agaricomycetes</taxon>
        <taxon>Agaricomycetidae</taxon>
        <taxon>Agaricales</taxon>
        <taxon>Agaricineae</taxon>
        <taxon>Strophariaceae</taxon>
        <taxon>Psilocybe</taxon>
    </lineage>
</organism>
<feature type="transmembrane region" description="Helical" evidence="10">
    <location>
        <begin position="399"/>
        <end position="427"/>
    </location>
</feature>
<feature type="transmembrane region" description="Helical" evidence="10">
    <location>
        <begin position="117"/>
        <end position="136"/>
    </location>
</feature>
<feature type="transmembrane region" description="Helical" evidence="10">
    <location>
        <begin position="257"/>
        <end position="279"/>
    </location>
</feature>
<keyword evidence="6" id="KW-0653">Protein transport</keyword>
<keyword evidence="3" id="KW-0813">Transport</keyword>
<dbReference type="Proteomes" id="UP000567179">
    <property type="component" value="Unassembled WGS sequence"/>
</dbReference>
<dbReference type="NCBIfam" id="TIGR00727">
    <property type="entry name" value="ISP4_OPT"/>
    <property type="match status" value="1"/>
</dbReference>
<name>A0A8H5ASE5_9AGAR</name>
<feature type="region of interest" description="Disordered" evidence="9">
    <location>
        <begin position="29"/>
        <end position="58"/>
    </location>
</feature>
<evidence type="ECO:0000256" key="5">
    <source>
        <dbReference type="ARBA" id="ARBA00022856"/>
    </source>
</evidence>
<feature type="compositionally biased region" description="Polar residues" evidence="9">
    <location>
        <begin position="38"/>
        <end position="58"/>
    </location>
</feature>
<feature type="transmembrane region" description="Helical" evidence="10">
    <location>
        <begin position="489"/>
        <end position="509"/>
    </location>
</feature>
<dbReference type="OrthoDB" id="3231000at2759"/>
<feature type="transmembrane region" description="Helical" evidence="10">
    <location>
        <begin position="299"/>
        <end position="320"/>
    </location>
</feature>
<keyword evidence="7 10" id="KW-1133">Transmembrane helix</keyword>
<dbReference type="GO" id="GO:0035673">
    <property type="term" value="F:oligopeptide transmembrane transporter activity"/>
    <property type="evidence" value="ECO:0007669"/>
    <property type="project" value="InterPro"/>
</dbReference>
<feature type="transmembrane region" description="Helical" evidence="10">
    <location>
        <begin position="194"/>
        <end position="213"/>
    </location>
</feature>
<dbReference type="InterPro" id="IPR004648">
    <property type="entry name" value="Oligpept_transpt"/>
</dbReference>
<dbReference type="InterPro" id="IPR002523">
    <property type="entry name" value="MgTranspt_CorA/ZnTranspt_ZntB"/>
</dbReference>